<evidence type="ECO:0000256" key="10">
    <source>
        <dbReference type="HAMAP-Rule" id="MF_00952"/>
    </source>
</evidence>
<dbReference type="Pfam" id="PF01396">
    <property type="entry name" value="Zn_ribbon_Top1"/>
    <property type="match status" value="3"/>
</dbReference>
<dbReference type="PRINTS" id="PR00417">
    <property type="entry name" value="PRTPISMRASEI"/>
</dbReference>
<comment type="function">
    <text evidence="10">Releases the supercoiling and torsional tension of DNA, which is introduced during the DNA replication and transcription, by transiently cleaving and rejoining one strand of the DNA duplex. Introduces a single-strand break via transesterification at a target site in duplex DNA. The scissile phosphodiester is attacked by the catalytic tyrosine of the enzyme, resulting in the formation of a DNA-(5'-phosphotyrosyl)-enzyme intermediate and the expulsion of a 3'-OH DNA strand. The free DNA strand then undergoes passage around the unbroken strand, thus removing DNA supercoils. Finally, in the religation step, the DNA 3'-OH attacks the covalent intermediate to expel the active-site tyrosine and restore the DNA phosphodiester backbone.</text>
</comment>
<keyword evidence="6" id="KW-0460">Magnesium</keyword>
<dbReference type="GO" id="GO:0003677">
    <property type="term" value="F:DNA binding"/>
    <property type="evidence" value="ECO:0007669"/>
    <property type="project" value="UniProtKB-KW"/>
</dbReference>
<keyword evidence="3" id="KW-0479">Metal-binding</keyword>
<dbReference type="SMART" id="SM00493">
    <property type="entry name" value="TOPRIM"/>
    <property type="match status" value="1"/>
</dbReference>
<dbReference type="Gene3D" id="1.10.460.10">
    <property type="entry name" value="Topoisomerase I, domain 2"/>
    <property type="match status" value="1"/>
</dbReference>
<feature type="active site" description="O-(5'-phospho-DNA)-tyrosine intermediate" evidence="10">
    <location>
        <position position="299"/>
    </location>
</feature>
<dbReference type="RefSeq" id="WP_151865121.1">
    <property type="nucleotide sequence ID" value="NZ_WBZB01000013.1"/>
</dbReference>
<reference evidence="13 14" key="1">
    <citation type="submission" date="2019-10" db="EMBL/GenBank/DDBJ databases">
        <title>Alkaliphilus serpentinus sp. nov. and Alkaliphilus pronyensis sp. nov., two novel anaerobic alkaliphilic species isolated from the serpentinized-hosted hydrothermal field of the Prony Bay (New Caledonia).</title>
        <authorList>
            <person name="Postec A."/>
        </authorList>
    </citation>
    <scope>NUCLEOTIDE SEQUENCE [LARGE SCALE GENOMIC DNA]</scope>
    <source>
        <strain evidence="13 14">LacT</strain>
    </source>
</reference>
<dbReference type="InterPro" id="IPR003601">
    <property type="entry name" value="Topo_IA_2"/>
</dbReference>
<evidence type="ECO:0000256" key="7">
    <source>
        <dbReference type="ARBA" id="ARBA00023029"/>
    </source>
</evidence>
<dbReference type="PANTHER" id="PTHR42785">
    <property type="entry name" value="DNA TOPOISOMERASE, TYPE IA, CORE"/>
    <property type="match status" value="1"/>
</dbReference>
<dbReference type="PROSITE" id="PS00396">
    <property type="entry name" value="TOPO_IA_1"/>
    <property type="match status" value="1"/>
</dbReference>
<dbReference type="InterPro" id="IPR023406">
    <property type="entry name" value="Topo_IA_AS"/>
</dbReference>
<evidence type="ECO:0000256" key="1">
    <source>
        <dbReference type="ARBA" id="ARBA00000213"/>
    </source>
</evidence>
<feature type="site" description="Interaction with DNA" evidence="10">
    <location>
        <position position="301"/>
    </location>
</feature>
<dbReference type="InterPro" id="IPR013497">
    <property type="entry name" value="Topo_IA_cen"/>
</dbReference>
<dbReference type="CDD" id="cd00186">
    <property type="entry name" value="TOP1Ac"/>
    <property type="match status" value="1"/>
</dbReference>
<dbReference type="PANTHER" id="PTHR42785:SF1">
    <property type="entry name" value="DNA TOPOISOMERASE"/>
    <property type="match status" value="1"/>
</dbReference>
<dbReference type="Gene3D" id="3.40.50.140">
    <property type="match status" value="1"/>
</dbReference>
<dbReference type="InterPro" id="IPR013826">
    <property type="entry name" value="Topo_IA_cen_sub3"/>
</dbReference>
<dbReference type="Pfam" id="PF01131">
    <property type="entry name" value="Topoisom_bac"/>
    <property type="match status" value="1"/>
</dbReference>
<feature type="site" description="Interaction with DNA" evidence="10">
    <location>
        <position position="139"/>
    </location>
</feature>
<dbReference type="InterPro" id="IPR013824">
    <property type="entry name" value="Topo_IA_cen_sub1"/>
</dbReference>
<evidence type="ECO:0000256" key="3">
    <source>
        <dbReference type="ARBA" id="ARBA00022723"/>
    </source>
</evidence>
<dbReference type="Gene3D" id="2.70.20.10">
    <property type="entry name" value="Topoisomerase I, domain 3"/>
    <property type="match status" value="1"/>
</dbReference>
<dbReference type="GO" id="GO:0008270">
    <property type="term" value="F:zinc ion binding"/>
    <property type="evidence" value="ECO:0007669"/>
    <property type="project" value="UniProtKB-KW"/>
</dbReference>
<comment type="similarity">
    <text evidence="2 10">Belongs to the type IA topoisomerase family.</text>
</comment>
<evidence type="ECO:0000256" key="4">
    <source>
        <dbReference type="ARBA" id="ARBA00022771"/>
    </source>
</evidence>
<dbReference type="InterPro" id="IPR028612">
    <property type="entry name" value="Topoisom_1_IA"/>
</dbReference>
<feature type="site" description="Interaction with DNA" evidence="10">
    <location>
        <position position="148"/>
    </location>
</feature>
<dbReference type="InterPro" id="IPR034149">
    <property type="entry name" value="TOPRIM_TopoI"/>
</dbReference>
<keyword evidence="14" id="KW-1185">Reference proteome</keyword>
<dbReference type="GO" id="GO:0003917">
    <property type="term" value="F:DNA topoisomerase type I (single strand cut, ATP-independent) activity"/>
    <property type="evidence" value="ECO:0007669"/>
    <property type="project" value="UniProtKB-UniRule"/>
</dbReference>
<comment type="subunit">
    <text evidence="10">Monomer.</text>
</comment>
<keyword evidence="7 10" id="KW-0799">Topoisomerase</keyword>
<dbReference type="EC" id="5.6.2.1" evidence="10"/>
<dbReference type="HAMAP" id="MF_00952">
    <property type="entry name" value="Topoisom_1_prok"/>
    <property type="match status" value="1"/>
</dbReference>
<dbReference type="CDD" id="cd03363">
    <property type="entry name" value="TOPRIM_TopoIA_TopoI"/>
    <property type="match status" value="1"/>
</dbReference>
<keyword evidence="9 10" id="KW-0413">Isomerase</keyword>
<dbReference type="PROSITE" id="PS52039">
    <property type="entry name" value="TOPO_IA_2"/>
    <property type="match status" value="1"/>
</dbReference>
<feature type="site" description="Interaction with DNA" evidence="10">
    <location>
        <position position="155"/>
    </location>
</feature>
<feature type="site" description="Interaction with DNA" evidence="10">
    <location>
        <position position="33"/>
    </location>
</feature>
<dbReference type="InterPro" id="IPR003602">
    <property type="entry name" value="Topo_IA_DNA-bd_dom"/>
</dbReference>
<comment type="caution">
    <text evidence="13">The sequence shown here is derived from an EMBL/GenBank/DDBJ whole genome shotgun (WGS) entry which is preliminary data.</text>
</comment>
<sequence>MTKSLVIVESPAKAKTIKKFLGRNYVVKASIGHIIDLPKSKLGVDIEQNFEPEYITIRGKGPVLKDIRQEAKKADRILLATDPDREGEAISWHLANALNIDENKPCRIEFNEITKNAIKNAIKKPRKIDKNLVDAQQARRVLDRLVGYQISPLLWRNIRKGLSAGRVQSVATKLIKDREEEITNFKSEEYWSLFLKAESKSKEALMIKFHSDEEDHKELPNKDAVDGILNRIKGKKLTVESVKTSEKKRNPYLPFITSTLQQEASNKLGYSTKKTMSIAQQLYEGIDVDKEGTVGLITYMRTDSTRISNEAKDKAIAYITHQYGKEYTSDKVAKKIEKKDIQDAHEAVRPTDVARSPEKIKSSLTKDQYNLYKLIWERFVASFMTPAVYDTLSLELLVEGIQFRASGSRLKFDGFLKVYSHASISEEVYLPLVTEGEELKIIKEEPKQHFTQPPARYTEASLVKAMEELGIGRPSTYSPTISTILARGYVEKESRYLKPTELGFIVTEILENYFSEILDTHFTADLEKRLDEIEDGNQDWKSIIKTFYDSFEEMLKIADKDMEEIDLVEESDELCKECGERMLIKHGRYGKFLACSNYPECTHTEAILNKIGVKCPHCEDGDIIERRSKKGRLFYGCSNFPKCRFVSWNKPVDKRCPKCNEILVYKKTKKKESLTCLNKDCGYEEIIEN</sequence>
<dbReference type="SUPFAM" id="SSF57783">
    <property type="entry name" value="Zinc beta-ribbon"/>
    <property type="match status" value="1"/>
</dbReference>
<dbReference type="InterPro" id="IPR013498">
    <property type="entry name" value="Topo_IA_Znf"/>
</dbReference>
<accession>A0A833HPX2</accession>
<feature type="site" description="Interaction with DNA" evidence="10">
    <location>
        <position position="143"/>
    </location>
</feature>
<dbReference type="GO" id="GO:0005694">
    <property type="term" value="C:chromosome"/>
    <property type="evidence" value="ECO:0007669"/>
    <property type="project" value="InterPro"/>
</dbReference>
<proteinExistence type="inferred from homology"/>
<dbReference type="AlphaFoldDB" id="A0A833HPX2"/>
<evidence type="ECO:0000313" key="13">
    <source>
        <dbReference type="EMBL" id="KAB3531394.1"/>
    </source>
</evidence>
<dbReference type="InterPro" id="IPR000380">
    <property type="entry name" value="Topo_IA"/>
</dbReference>
<feature type="domain" description="Toprim" evidence="11">
    <location>
        <begin position="3"/>
        <end position="113"/>
    </location>
</feature>
<keyword evidence="8 10" id="KW-0238">DNA-binding</keyword>
<evidence type="ECO:0000313" key="14">
    <source>
        <dbReference type="Proteomes" id="UP000465601"/>
    </source>
</evidence>
<feature type="region of interest" description="Interaction with DNA" evidence="10">
    <location>
        <begin position="163"/>
        <end position="168"/>
    </location>
</feature>
<dbReference type="Proteomes" id="UP000465601">
    <property type="component" value="Unassembled WGS sequence"/>
</dbReference>
<dbReference type="SUPFAM" id="SSF56712">
    <property type="entry name" value="Prokaryotic type I DNA topoisomerase"/>
    <property type="match status" value="1"/>
</dbReference>
<dbReference type="InterPro" id="IPR023405">
    <property type="entry name" value="Topo_IA_core_domain"/>
</dbReference>
<dbReference type="GO" id="GO:0006265">
    <property type="term" value="P:DNA topological change"/>
    <property type="evidence" value="ECO:0007669"/>
    <property type="project" value="UniProtKB-UniRule"/>
</dbReference>
<evidence type="ECO:0000256" key="6">
    <source>
        <dbReference type="ARBA" id="ARBA00022842"/>
    </source>
</evidence>
<dbReference type="Gene3D" id="3.30.65.10">
    <property type="entry name" value="Bacterial Topoisomerase I, domain 1"/>
    <property type="match status" value="2"/>
</dbReference>
<evidence type="ECO:0000256" key="9">
    <source>
        <dbReference type="ARBA" id="ARBA00023235"/>
    </source>
</evidence>
<evidence type="ECO:0000256" key="8">
    <source>
        <dbReference type="ARBA" id="ARBA00023125"/>
    </source>
</evidence>
<feature type="site" description="Interaction with DNA" evidence="10">
    <location>
        <position position="140"/>
    </location>
</feature>
<dbReference type="Pfam" id="PF01751">
    <property type="entry name" value="Toprim"/>
    <property type="match status" value="1"/>
</dbReference>
<dbReference type="EMBL" id="WBZB01000013">
    <property type="protein sequence ID" value="KAB3531394.1"/>
    <property type="molecule type" value="Genomic_DNA"/>
</dbReference>
<dbReference type="InterPro" id="IPR013825">
    <property type="entry name" value="Topo_IA_cen_sub2"/>
</dbReference>
<keyword evidence="5" id="KW-0862">Zinc</keyword>
<feature type="domain" description="Topo IA-type catalytic" evidence="12">
    <location>
        <begin position="129"/>
        <end position="555"/>
    </location>
</feature>
<gene>
    <name evidence="10 13" type="primary">topA</name>
    <name evidence="13" type="ORF">F8153_04235</name>
</gene>
<dbReference type="OrthoDB" id="9804262at2"/>
<keyword evidence="4" id="KW-0863">Zinc-finger</keyword>
<evidence type="ECO:0000256" key="5">
    <source>
        <dbReference type="ARBA" id="ARBA00022833"/>
    </source>
</evidence>
<name>A0A833HPX2_9FIRM</name>
<evidence type="ECO:0000259" key="11">
    <source>
        <dbReference type="PROSITE" id="PS50880"/>
    </source>
</evidence>
<dbReference type="SMART" id="SM00436">
    <property type="entry name" value="TOP1Bc"/>
    <property type="match status" value="1"/>
</dbReference>
<dbReference type="NCBIfam" id="TIGR01051">
    <property type="entry name" value="topA_bact"/>
    <property type="match status" value="1"/>
</dbReference>
<organism evidence="13 14">
    <name type="scientific">Alkaliphilus serpentinus</name>
    <dbReference type="NCBI Taxonomy" id="1482731"/>
    <lineage>
        <taxon>Bacteria</taxon>
        <taxon>Bacillati</taxon>
        <taxon>Bacillota</taxon>
        <taxon>Clostridia</taxon>
        <taxon>Peptostreptococcales</taxon>
        <taxon>Natronincolaceae</taxon>
        <taxon>Alkaliphilus</taxon>
    </lineage>
</organism>
<dbReference type="Gene3D" id="1.10.290.10">
    <property type="entry name" value="Topoisomerase I, domain 4"/>
    <property type="match status" value="1"/>
</dbReference>
<dbReference type="SMART" id="SM00437">
    <property type="entry name" value="TOP1Ac"/>
    <property type="match status" value="1"/>
</dbReference>
<feature type="site" description="Interaction with DNA" evidence="10">
    <location>
        <position position="487"/>
    </location>
</feature>
<protein>
    <recommendedName>
        <fullName evidence="10">DNA topoisomerase 1</fullName>
        <ecNumber evidence="10">5.6.2.1</ecNumber>
    </recommendedName>
    <alternativeName>
        <fullName evidence="10">DNA topoisomerase I</fullName>
    </alternativeName>
</protein>
<dbReference type="InterPro" id="IPR005733">
    <property type="entry name" value="TopoI_bac-type"/>
</dbReference>
<evidence type="ECO:0000259" key="12">
    <source>
        <dbReference type="PROSITE" id="PS52039"/>
    </source>
</evidence>
<dbReference type="InterPro" id="IPR006171">
    <property type="entry name" value="TOPRIM_dom"/>
</dbReference>
<dbReference type="PROSITE" id="PS50880">
    <property type="entry name" value="TOPRIM"/>
    <property type="match status" value="1"/>
</dbReference>
<evidence type="ECO:0000256" key="2">
    <source>
        <dbReference type="ARBA" id="ARBA00009446"/>
    </source>
</evidence>
<comment type="catalytic activity">
    <reaction evidence="1 10">
        <text>ATP-independent breakage of single-stranded DNA, followed by passage and rejoining.</text>
        <dbReference type="EC" id="5.6.2.1"/>
    </reaction>
</comment>